<feature type="domain" description="C-type lectin" evidence="3">
    <location>
        <begin position="56"/>
        <end position="174"/>
    </location>
</feature>
<reference evidence="5" key="2">
    <citation type="journal article" date="2016" name="Sci. Rep.">
        <title>Dictyocaulus viviparus genome, variome and transcriptome elucidate lungworm biology and support future intervention.</title>
        <authorList>
            <person name="McNulty S.N."/>
            <person name="Strube C."/>
            <person name="Rosa B.A."/>
            <person name="Martin J.C."/>
            <person name="Tyagi R."/>
            <person name="Choi Y.J."/>
            <person name="Wang Q."/>
            <person name="Hallsworth Pepin K."/>
            <person name="Zhang X."/>
            <person name="Ozersky P."/>
            <person name="Wilson R.K."/>
            <person name="Sternberg P.W."/>
            <person name="Gasser R.B."/>
            <person name="Mitreva M."/>
        </authorList>
    </citation>
    <scope>NUCLEOTIDE SEQUENCE [LARGE SCALE GENOMIC DNA]</scope>
    <source>
        <strain evidence="5">HannoverDv2000</strain>
    </source>
</reference>
<evidence type="ECO:0000313" key="5">
    <source>
        <dbReference type="Proteomes" id="UP000053766"/>
    </source>
</evidence>
<dbReference type="Proteomes" id="UP000053766">
    <property type="component" value="Unassembled WGS sequence"/>
</dbReference>
<feature type="region of interest" description="Disordered" evidence="1">
    <location>
        <begin position="745"/>
        <end position="911"/>
    </location>
</feature>
<dbReference type="STRING" id="29172.A0A0D8YDN7"/>
<dbReference type="InterPro" id="IPR016187">
    <property type="entry name" value="CTDL_fold"/>
</dbReference>
<dbReference type="InterPro" id="IPR050828">
    <property type="entry name" value="C-type_lectin/matrix_domain"/>
</dbReference>
<dbReference type="PROSITE" id="PS50041">
    <property type="entry name" value="C_TYPE_LECTIN_2"/>
    <property type="match status" value="1"/>
</dbReference>
<dbReference type="PANTHER" id="PTHR45710:SF38">
    <property type="entry name" value="C-TYPE LECTIN DOMAIN-CONTAINING PROTEIN 180"/>
    <property type="match status" value="1"/>
</dbReference>
<gene>
    <name evidence="4" type="ORF">DICVIV_01055</name>
</gene>
<proteinExistence type="predicted"/>
<accession>A0A0D8YDN7</accession>
<protein>
    <submittedName>
        <fullName evidence="4">Lectin C-type domain protein</fullName>
    </submittedName>
</protein>
<dbReference type="OrthoDB" id="6337382at2759"/>
<evidence type="ECO:0000259" key="3">
    <source>
        <dbReference type="PROSITE" id="PS50041"/>
    </source>
</evidence>
<name>A0A0D8YDN7_DICVI</name>
<keyword evidence="5" id="KW-1185">Reference proteome</keyword>
<feature type="region of interest" description="Disordered" evidence="1">
    <location>
        <begin position="526"/>
        <end position="550"/>
    </location>
</feature>
<reference evidence="4 5" key="1">
    <citation type="submission" date="2013-11" db="EMBL/GenBank/DDBJ databases">
        <title>Draft genome of the bovine lungworm Dictyocaulus viviparus.</title>
        <authorList>
            <person name="Mitreva M."/>
        </authorList>
    </citation>
    <scope>NUCLEOTIDE SEQUENCE [LARGE SCALE GENOMIC DNA]</scope>
    <source>
        <strain evidence="4 5">HannoverDv2000</strain>
    </source>
</reference>
<feature type="compositionally biased region" description="Basic and acidic residues" evidence="1">
    <location>
        <begin position="745"/>
        <end position="780"/>
    </location>
</feature>
<organism evidence="4 5">
    <name type="scientific">Dictyocaulus viviparus</name>
    <name type="common">Bovine lungworm</name>
    <dbReference type="NCBI Taxonomy" id="29172"/>
    <lineage>
        <taxon>Eukaryota</taxon>
        <taxon>Metazoa</taxon>
        <taxon>Ecdysozoa</taxon>
        <taxon>Nematoda</taxon>
        <taxon>Chromadorea</taxon>
        <taxon>Rhabditida</taxon>
        <taxon>Rhabditina</taxon>
        <taxon>Rhabditomorpha</taxon>
        <taxon>Strongyloidea</taxon>
        <taxon>Metastrongylidae</taxon>
        <taxon>Dictyocaulus</taxon>
    </lineage>
</organism>
<dbReference type="Pfam" id="PF00059">
    <property type="entry name" value="Lectin_C"/>
    <property type="match status" value="1"/>
</dbReference>
<feature type="compositionally biased region" description="Basic and acidic residues" evidence="1">
    <location>
        <begin position="488"/>
        <end position="501"/>
    </location>
</feature>
<dbReference type="PANTHER" id="PTHR45710">
    <property type="entry name" value="C-TYPE LECTIN DOMAIN-CONTAINING PROTEIN 180"/>
    <property type="match status" value="1"/>
</dbReference>
<feature type="region of interest" description="Disordered" evidence="1">
    <location>
        <begin position="277"/>
        <end position="346"/>
    </location>
</feature>
<evidence type="ECO:0000256" key="2">
    <source>
        <dbReference type="SAM" id="SignalP"/>
    </source>
</evidence>
<feature type="compositionally biased region" description="Basic and acidic residues" evidence="1">
    <location>
        <begin position="809"/>
        <end position="848"/>
    </location>
</feature>
<feature type="region of interest" description="Disordered" evidence="1">
    <location>
        <begin position="481"/>
        <end position="513"/>
    </location>
</feature>
<dbReference type="AlphaFoldDB" id="A0A0D8YDN7"/>
<dbReference type="SUPFAM" id="SSF56436">
    <property type="entry name" value="C-type lectin-like"/>
    <property type="match status" value="1"/>
</dbReference>
<feature type="compositionally biased region" description="Polar residues" evidence="1">
    <location>
        <begin position="288"/>
        <end position="306"/>
    </location>
</feature>
<evidence type="ECO:0000313" key="4">
    <source>
        <dbReference type="EMBL" id="KJH52711.1"/>
    </source>
</evidence>
<feature type="compositionally biased region" description="Basic and acidic residues" evidence="1">
    <location>
        <begin position="878"/>
        <end position="889"/>
    </location>
</feature>
<feature type="compositionally biased region" description="Low complexity" evidence="1">
    <location>
        <begin position="307"/>
        <end position="323"/>
    </location>
</feature>
<sequence length="952" mass="107484">MNRWPLTFIIFFVATHLNTIISLKLVASDDEVIVSTQRHKYKQDSHNPSKEWIKAPNGFLYQFHVGDQSWLTAREFCLSQNSDLAILRDNEQIGWLLKHYAPTYPRFNERYIQIGLILPDGPDREWTYVDGSKYNQSTIEWMSGEPFDHSVDGRERCGLLRVHSRLLDDVDCEETSRPHVRFICERSDDVHKQQQRSSNYLWRKLEELLEYFGIGSGAENTKLVANATKKEDDYYDKEHVKIVPNRTKEIRNMKIKNQNSEEEERSVLTILKKLGKPGLSSESKRSQGDQSESSETSSPDGLQNSVDSSTKDSTTPFDSSDSSVIRESEALVENSTSPVVATNNFPSEETTLSDKLLVTASSHTVESFVTENDAFVGTTVTPEANVAMKKESVRATKDSSASVHAAPLRTIAEREGSGEEIGRSDFEDSSKLYHEIDPSKLEQVISTMEKMIEKLENITIVEKKDGNENKTVIVERTTITGLNNNENQQKEADEKKKKDSNESLTKISGKAKADMETQIAMEEDFNEDLNKNVPTTDIRPPSEEDCEDEGSGEFAIEAPSEAVFRNVVDTEDIDTLSQKPKIPADREEHVQEFLQTLRTFLSRAEHNDLKKLLDDNSGKTLLEKMKLAISAANDREFNRLRELEQMKQSGIDVSKLPEPERMPDTVREELFKKIRGVVISEAEKLSLETVTEPSPRTTTQETLRKAKIVKEKEQIKDGETWKSTRSTTRAKEFVEKAIVKGDIKKDLEAKSVKDKSRSVQEAKENVAKSEAKQADQEKQQIEGATDSNTKADKQQKDEANKQTSESDSSTEKLNDTQKEKQLNKSMIVKKEEKSTIENEKKLQPRDADALTTVDSEVANNKSEVEVKTEKTPASSVVEKSDEKNEKKNENSTATNHSKEENNNKPDIFNPLGLPTLSPPVTLAPLPSLKSVLESLALQWQKLFTPPKSASKL</sequence>
<feature type="chain" id="PRO_5002336577" evidence="2">
    <location>
        <begin position="23"/>
        <end position="952"/>
    </location>
</feature>
<dbReference type="CDD" id="cd00037">
    <property type="entry name" value="CLECT"/>
    <property type="match status" value="1"/>
</dbReference>
<dbReference type="EMBL" id="KN716160">
    <property type="protein sequence ID" value="KJH52711.1"/>
    <property type="molecule type" value="Genomic_DNA"/>
</dbReference>
<dbReference type="InterPro" id="IPR001304">
    <property type="entry name" value="C-type_lectin-like"/>
</dbReference>
<dbReference type="Gene3D" id="3.10.100.10">
    <property type="entry name" value="Mannose-Binding Protein A, subunit A"/>
    <property type="match status" value="1"/>
</dbReference>
<feature type="compositionally biased region" description="Polar residues" evidence="1">
    <location>
        <begin position="852"/>
        <end position="861"/>
    </location>
</feature>
<feature type="signal peptide" evidence="2">
    <location>
        <begin position="1"/>
        <end position="22"/>
    </location>
</feature>
<feature type="compositionally biased region" description="Basic and acidic residues" evidence="1">
    <location>
        <begin position="789"/>
        <end position="800"/>
    </location>
</feature>
<feature type="compositionally biased region" description="Polar residues" evidence="1">
    <location>
        <begin position="333"/>
        <end position="346"/>
    </location>
</feature>
<dbReference type="SMART" id="SM00034">
    <property type="entry name" value="CLECT"/>
    <property type="match status" value="1"/>
</dbReference>
<evidence type="ECO:0000256" key="1">
    <source>
        <dbReference type="SAM" id="MobiDB-lite"/>
    </source>
</evidence>
<keyword evidence="2" id="KW-0732">Signal</keyword>
<dbReference type="InterPro" id="IPR016186">
    <property type="entry name" value="C-type_lectin-like/link_sf"/>
</dbReference>